<keyword evidence="2" id="KW-1185">Reference proteome</keyword>
<organism evidence="1 2">
    <name type="scientific">Trifolium pratense</name>
    <name type="common">Red clover</name>
    <dbReference type="NCBI Taxonomy" id="57577"/>
    <lineage>
        <taxon>Eukaryota</taxon>
        <taxon>Viridiplantae</taxon>
        <taxon>Streptophyta</taxon>
        <taxon>Embryophyta</taxon>
        <taxon>Tracheophyta</taxon>
        <taxon>Spermatophyta</taxon>
        <taxon>Magnoliopsida</taxon>
        <taxon>eudicotyledons</taxon>
        <taxon>Gunneridae</taxon>
        <taxon>Pentapetalae</taxon>
        <taxon>rosids</taxon>
        <taxon>fabids</taxon>
        <taxon>Fabales</taxon>
        <taxon>Fabaceae</taxon>
        <taxon>Papilionoideae</taxon>
        <taxon>50 kb inversion clade</taxon>
        <taxon>NPAAA clade</taxon>
        <taxon>Hologalegina</taxon>
        <taxon>IRL clade</taxon>
        <taxon>Trifolieae</taxon>
        <taxon>Trifolium</taxon>
    </lineage>
</organism>
<name>A0ACB0KYJ7_TRIPR</name>
<dbReference type="Proteomes" id="UP001177021">
    <property type="component" value="Unassembled WGS sequence"/>
</dbReference>
<comment type="caution">
    <text evidence="1">The sequence shown here is derived from an EMBL/GenBank/DDBJ whole genome shotgun (WGS) entry which is preliminary data.</text>
</comment>
<dbReference type="EMBL" id="CASHSV030000409">
    <property type="protein sequence ID" value="CAJ2661700.1"/>
    <property type="molecule type" value="Genomic_DNA"/>
</dbReference>
<proteinExistence type="predicted"/>
<sequence>MCICINTGFKFLHICYTIYPHQHDGKSNGKTAMKQISKVGLHLLLFPLGSDVILTARYHSKSVNWT</sequence>
<reference evidence="1" key="1">
    <citation type="submission" date="2023-10" db="EMBL/GenBank/DDBJ databases">
        <authorList>
            <person name="Rodriguez Cubillos JULIANA M."/>
            <person name="De Vega J."/>
        </authorList>
    </citation>
    <scope>NUCLEOTIDE SEQUENCE</scope>
</reference>
<evidence type="ECO:0000313" key="1">
    <source>
        <dbReference type="EMBL" id="CAJ2661700.1"/>
    </source>
</evidence>
<protein>
    <submittedName>
        <fullName evidence="1">Uncharacterized protein</fullName>
    </submittedName>
</protein>
<evidence type="ECO:0000313" key="2">
    <source>
        <dbReference type="Proteomes" id="UP001177021"/>
    </source>
</evidence>
<accession>A0ACB0KYJ7</accession>
<gene>
    <name evidence="1" type="ORF">MILVUS5_LOCUS27367</name>
</gene>